<name>F9S2C7_9VIBR</name>
<organism evidence="1 2">
    <name type="scientific">Vibrio ichthyoenteri ATCC 700023</name>
    <dbReference type="NCBI Taxonomy" id="870968"/>
    <lineage>
        <taxon>Bacteria</taxon>
        <taxon>Pseudomonadati</taxon>
        <taxon>Pseudomonadota</taxon>
        <taxon>Gammaproteobacteria</taxon>
        <taxon>Vibrionales</taxon>
        <taxon>Vibrionaceae</taxon>
        <taxon>Vibrio</taxon>
    </lineage>
</organism>
<accession>F9S2C7</accession>
<dbReference type="Proteomes" id="UP000004605">
    <property type="component" value="Unassembled WGS sequence"/>
</dbReference>
<dbReference type="AlphaFoldDB" id="F9S2C7"/>
<comment type="caution">
    <text evidence="1">The sequence shown here is derived from an EMBL/GenBank/DDBJ whole genome shotgun (WGS) entry which is preliminary data.</text>
</comment>
<keyword evidence="2" id="KW-1185">Reference proteome</keyword>
<dbReference type="EMBL" id="AFWF01000144">
    <property type="protein sequence ID" value="EGU39833.1"/>
    <property type="molecule type" value="Genomic_DNA"/>
</dbReference>
<evidence type="ECO:0000313" key="2">
    <source>
        <dbReference type="Proteomes" id="UP000004605"/>
    </source>
</evidence>
<gene>
    <name evidence="1" type="ORF">VII00023_03468</name>
</gene>
<reference evidence="1 2" key="1">
    <citation type="journal article" date="2012" name="Int. J. Syst. Evol. Microbiol.">
        <title>Vibrio caribbeanicus sp. nov., isolated from the marine sponge Scleritoderma cyanea.</title>
        <authorList>
            <person name="Hoffmann M."/>
            <person name="Monday S.R."/>
            <person name="Allard M.W."/>
            <person name="Strain E.A."/>
            <person name="Whittaker P."/>
            <person name="Naum M."/>
            <person name="McCarthy P.J."/>
            <person name="Lopez J.V."/>
            <person name="Fischer M."/>
            <person name="Brown E.W."/>
        </authorList>
    </citation>
    <scope>NUCLEOTIDE SEQUENCE [LARGE SCALE GENOMIC DNA]</scope>
    <source>
        <strain evidence="1 2">ATCC 700023</strain>
    </source>
</reference>
<dbReference type="RefSeq" id="WP_006712238.1">
    <property type="nucleotide sequence ID" value="NZ_AFWF01000144.1"/>
</dbReference>
<protein>
    <submittedName>
        <fullName evidence="1">Uncharacterized protein</fullName>
    </submittedName>
</protein>
<proteinExistence type="predicted"/>
<evidence type="ECO:0000313" key="1">
    <source>
        <dbReference type="EMBL" id="EGU39833.1"/>
    </source>
</evidence>
<sequence>MVLIVLILSVIAACLFPAFVFANNVYIQNEGVSGFVGIGTAFDLYQTNSLSIEVPQGVKVLAYPSTGFSGGEVQYKEGQYSNIELGSF</sequence>